<evidence type="ECO:0000313" key="4">
    <source>
        <dbReference type="Proteomes" id="UP000187609"/>
    </source>
</evidence>
<protein>
    <recommendedName>
        <fullName evidence="2">DUF4283 domain-containing protein</fullName>
    </recommendedName>
</protein>
<feature type="domain" description="DUF4283" evidence="2">
    <location>
        <begin position="82"/>
        <end position="166"/>
    </location>
</feature>
<comment type="caution">
    <text evidence="3">The sequence shown here is derived from an EMBL/GenBank/DDBJ whole genome shotgun (WGS) entry which is preliminary data.</text>
</comment>
<dbReference type="EMBL" id="MJEQ01037191">
    <property type="protein sequence ID" value="OIS98660.1"/>
    <property type="molecule type" value="Genomic_DNA"/>
</dbReference>
<gene>
    <name evidence="3" type="ORF">A4A49_02340</name>
</gene>
<dbReference type="AlphaFoldDB" id="A0A1J6I0P0"/>
<evidence type="ECO:0000259" key="2">
    <source>
        <dbReference type="Pfam" id="PF14111"/>
    </source>
</evidence>
<evidence type="ECO:0000256" key="1">
    <source>
        <dbReference type="SAM" id="MobiDB-lite"/>
    </source>
</evidence>
<dbReference type="InterPro" id="IPR040256">
    <property type="entry name" value="At4g02000-like"/>
</dbReference>
<name>A0A1J6I0P0_NICAT</name>
<dbReference type="OMA" id="FSNEDEW"/>
<dbReference type="PANTHER" id="PTHR31286:SF164">
    <property type="entry name" value="ZINC FINGER, CCHC-TYPE"/>
    <property type="match status" value="1"/>
</dbReference>
<evidence type="ECO:0000313" key="3">
    <source>
        <dbReference type="EMBL" id="OIS98660.1"/>
    </source>
</evidence>
<accession>A0A1J6I0P0</accession>
<feature type="compositionally biased region" description="Polar residues" evidence="1">
    <location>
        <begin position="1"/>
        <end position="11"/>
    </location>
</feature>
<sequence>METLTDQNSVHPSEITKPLLKKTTHEEGIPSTSNYAVALKPPTILSPCANRYGNPEVKARFSIHNGMPAVIFRTSDYYGVMAEEWRLTIVGKFLRTRPQMEKIRSKFVEKITVKGNVKIGVYDYRTVILDFSNEDEWKSVWYRISIEIEGQLMWLEKWTPNFKPEEDSPVVPVWVLLSELPFHCHTWHYVKKIVSPIGAPLSMDLATDHKTRPSIAKVRVEVDLTKPKLTLLENSPMATQGKPFQ</sequence>
<feature type="region of interest" description="Disordered" evidence="1">
    <location>
        <begin position="1"/>
        <end position="24"/>
    </location>
</feature>
<reference evidence="3" key="1">
    <citation type="submission" date="2016-11" db="EMBL/GenBank/DDBJ databases">
        <title>The genome of Nicotiana attenuata.</title>
        <authorList>
            <person name="Xu S."/>
            <person name="Brockmoeller T."/>
            <person name="Gaquerel E."/>
            <person name="Navarro A."/>
            <person name="Kuhl H."/>
            <person name="Gase K."/>
            <person name="Ling Z."/>
            <person name="Zhou W."/>
            <person name="Kreitzer C."/>
            <person name="Stanke M."/>
            <person name="Tang H."/>
            <person name="Lyons E."/>
            <person name="Pandey P."/>
            <person name="Pandey S.P."/>
            <person name="Timmermann B."/>
            <person name="Baldwin I.T."/>
        </authorList>
    </citation>
    <scope>NUCLEOTIDE SEQUENCE [LARGE SCALE GENOMIC DNA]</scope>
    <source>
        <strain evidence="3">UT</strain>
    </source>
</reference>
<dbReference type="PANTHER" id="PTHR31286">
    <property type="entry name" value="GLYCINE-RICH CELL WALL STRUCTURAL PROTEIN 1.8-LIKE"/>
    <property type="match status" value="1"/>
</dbReference>
<keyword evidence="4" id="KW-1185">Reference proteome</keyword>
<organism evidence="3 4">
    <name type="scientific">Nicotiana attenuata</name>
    <name type="common">Coyote tobacco</name>
    <dbReference type="NCBI Taxonomy" id="49451"/>
    <lineage>
        <taxon>Eukaryota</taxon>
        <taxon>Viridiplantae</taxon>
        <taxon>Streptophyta</taxon>
        <taxon>Embryophyta</taxon>
        <taxon>Tracheophyta</taxon>
        <taxon>Spermatophyta</taxon>
        <taxon>Magnoliopsida</taxon>
        <taxon>eudicotyledons</taxon>
        <taxon>Gunneridae</taxon>
        <taxon>Pentapetalae</taxon>
        <taxon>asterids</taxon>
        <taxon>lamiids</taxon>
        <taxon>Solanales</taxon>
        <taxon>Solanaceae</taxon>
        <taxon>Nicotianoideae</taxon>
        <taxon>Nicotianeae</taxon>
        <taxon>Nicotiana</taxon>
    </lineage>
</organism>
<dbReference type="Gramene" id="OIS98660">
    <property type="protein sequence ID" value="OIS98660"/>
    <property type="gene ID" value="A4A49_02340"/>
</dbReference>
<proteinExistence type="predicted"/>
<dbReference type="InterPro" id="IPR025558">
    <property type="entry name" value="DUF4283"/>
</dbReference>
<dbReference type="Proteomes" id="UP000187609">
    <property type="component" value="Unassembled WGS sequence"/>
</dbReference>
<dbReference type="Pfam" id="PF14111">
    <property type="entry name" value="DUF4283"/>
    <property type="match status" value="1"/>
</dbReference>